<evidence type="ECO:0000313" key="2">
    <source>
        <dbReference type="Proteomes" id="UP000075655"/>
    </source>
</evidence>
<dbReference type="Gene3D" id="1.10.1220.10">
    <property type="entry name" value="Met repressor-like"/>
    <property type="match status" value="1"/>
</dbReference>
<dbReference type="AlphaFoldDB" id="A0A149S7B0"/>
<comment type="caution">
    <text evidence="1">The sequence shown here is derived from an EMBL/GenBank/DDBJ whole genome shotgun (WGS) entry which is preliminary data.</text>
</comment>
<protein>
    <recommendedName>
        <fullName evidence="3">Replication protein</fullName>
    </recommendedName>
</protein>
<sequence>MPANADGLAEIARLQDNLDLKAIYFSQGLYWRKGKYHGKSGVGVFPWCWVDLDVYNSIADWDEMTWEERTATLTEGVMSSGLPFPTLMITSGRGAYMIWKLSDPVWNVSKGGGKRPISVVEAVNKALAKRLSDLGADMKCTEGARVLRVPGSRHSGTGELVKILHNSGLTYAMSDLKAAVLPHSSAQVSEWKKARDAKTRALNKQRKAWAAENAAYAEKKQRANDPCNIISLDNARARRGGFSRRTHALKIIEDLRTLAGIRWPDSGEAQKGFRDLFGHLAVSALAGCTKPNELLEVARGHLSGLVPHRYLMSKKFEADNAPSVRLAREEKRYAYSGKRMAELLNVTPEEEKALSVIVGAEVKKTREVIRSRENRRKAGAVERSEYEAGSLSNAKPWEAEGISRASWYRRQKTGAEVITLRA</sequence>
<proteinExistence type="predicted"/>
<reference evidence="1 2" key="1">
    <citation type="submission" date="2015-06" db="EMBL/GenBank/DDBJ databases">
        <title>Improved classification and identification of acetic acid bacteria using matrix-assisted laser desorption/ionization time-of-flight mass spectrometry; Gluconobacter nephelii and Gluconobacter uchimurae are later heterotypic synonyms of Gluconobacter japonicus and Gluconobacter oxydans, respectively.</title>
        <authorList>
            <person name="Li L."/>
            <person name="Cleenwerck I."/>
            <person name="De Vuyst L."/>
            <person name="Vandamme P."/>
        </authorList>
    </citation>
    <scope>NUCLEOTIDE SEQUENCE [LARGE SCALE GENOMIC DNA]</scope>
    <source>
        <strain evidence="1 2">LMG 1676</strain>
    </source>
</reference>
<dbReference type="Proteomes" id="UP000075655">
    <property type="component" value="Unassembled WGS sequence"/>
</dbReference>
<evidence type="ECO:0000313" key="1">
    <source>
        <dbReference type="EMBL" id="KXV22616.1"/>
    </source>
</evidence>
<accession>A0A149S7B0</accession>
<dbReference type="GO" id="GO:0006355">
    <property type="term" value="P:regulation of DNA-templated transcription"/>
    <property type="evidence" value="ECO:0007669"/>
    <property type="project" value="InterPro"/>
</dbReference>
<dbReference type="EMBL" id="LHZG01000089">
    <property type="protein sequence ID" value="KXV22616.1"/>
    <property type="molecule type" value="Genomic_DNA"/>
</dbReference>
<evidence type="ECO:0008006" key="3">
    <source>
        <dbReference type="Google" id="ProtNLM"/>
    </source>
</evidence>
<organism evidence="1 2">
    <name type="scientific">Gluconobacter oxydans</name>
    <name type="common">Gluconobacter suboxydans</name>
    <dbReference type="NCBI Taxonomy" id="442"/>
    <lineage>
        <taxon>Bacteria</taxon>
        <taxon>Pseudomonadati</taxon>
        <taxon>Pseudomonadota</taxon>
        <taxon>Alphaproteobacteria</taxon>
        <taxon>Acetobacterales</taxon>
        <taxon>Acetobacteraceae</taxon>
        <taxon>Gluconobacter</taxon>
    </lineage>
</organism>
<gene>
    <name evidence="1" type="ORF">AD934_01210</name>
</gene>
<name>A0A149S7B0_GLUOY</name>
<dbReference type="InterPro" id="IPR013321">
    <property type="entry name" value="Arc_rbn_hlx_hlx"/>
</dbReference>
<dbReference type="PATRIC" id="fig|442.8.peg.1930"/>